<sequence>MNSKVFDIRDRLSYSKYEIHETVLFGILLALVGGFLDSYTFIARGGVFSNAQTGNIVLLGIYGAQGQWIHALEHLPPIIAFILGVIVTEIIKGNSPKMFIQEWGKAILVLEILVLLVAGLIPKSNSDIIVNTIISFVSSLQIASFRKLGDCPYSTTMTTGNLRTACEAAYAAITKKDKKASERAKKLFTIIICFILGAFVGAILTILFGVKAIWLAALILCVNVALFSVKKQNI</sequence>
<evidence type="ECO:0000256" key="1">
    <source>
        <dbReference type="SAM" id="Phobius"/>
    </source>
</evidence>
<keyword evidence="1" id="KW-0812">Transmembrane</keyword>
<feature type="transmembrane region" description="Helical" evidence="1">
    <location>
        <begin position="212"/>
        <end position="229"/>
    </location>
</feature>
<dbReference type="RefSeq" id="WP_128213403.1">
    <property type="nucleotide sequence ID" value="NZ_CP025746.1"/>
</dbReference>
<accession>A0A410DU54</accession>
<keyword evidence="1" id="KW-1133">Transmembrane helix</keyword>
<feature type="transmembrane region" description="Helical" evidence="1">
    <location>
        <begin position="74"/>
        <end position="91"/>
    </location>
</feature>
<dbReference type="OrthoDB" id="7057004at2"/>
<dbReference type="EMBL" id="CP025746">
    <property type="protein sequence ID" value="QAA32616.1"/>
    <property type="molecule type" value="Genomic_DNA"/>
</dbReference>
<dbReference type="AlphaFoldDB" id="A0A410DU54"/>
<evidence type="ECO:0000313" key="2">
    <source>
        <dbReference type="EMBL" id="QAA32616.1"/>
    </source>
</evidence>
<dbReference type="PANTHER" id="PTHR37314">
    <property type="entry name" value="SLR0142 PROTEIN"/>
    <property type="match status" value="1"/>
</dbReference>
<feature type="transmembrane region" description="Helical" evidence="1">
    <location>
        <begin position="21"/>
        <end position="42"/>
    </location>
</feature>
<dbReference type="InterPro" id="IPR010699">
    <property type="entry name" value="DUF1275"/>
</dbReference>
<protein>
    <submittedName>
        <fullName evidence="2">DUF1275 domain-containing protein</fullName>
    </submittedName>
</protein>
<feature type="transmembrane region" description="Helical" evidence="1">
    <location>
        <begin position="187"/>
        <end position="206"/>
    </location>
</feature>
<name>A0A410DU54_9CLOT</name>
<dbReference type="PANTHER" id="PTHR37314:SF4">
    <property type="entry name" value="UPF0700 TRANSMEMBRANE PROTEIN YOAK"/>
    <property type="match status" value="1"/>
</dbReference>
<evidence type="ECO:0000313" key="3">
    <source>
        <dbReference type="Proteomes" id="UP000286268"/>
    </source>
</evidence>
<reference evidence="2 3" key="1">
    <citation type="submission" date="2018-01" db="EMBL/GenBank/DDBJ databases">
        <title>Genome Sequencing and Assembly of Anaerobacter polyendosporus strain CT4.</title>
        <authorList>
            <person name="Tachaapaikoon C."/>
            <person name="Sutheeworapong S."/>
            <person name="Jenjaroenpun P."/>
            <person name="Wongsurawat T."/>
            <person name="Nookeaw I."/>
            <person name="Cheawchanlertfa P."/>
            <person name="Kosugi A."/>
            <person name="Cheevadhanarak S."/>
            <person name="Ratanakhanokchai K."/>
        </authorList>
    </citation>
    <scope>NUCLEOTIDE SEQUENCE [LARGE SCALE GENOMIC DNA]</scope>
    <source>
        <strain evidence="2 3">CT4</strain>
    </source>
</reference>
<dbReference type="Pfam" id="PF06912">
    <property type="entry name" value="DUF1275"/>
    <property type="match status" value="1"/>
</dbReference>
<keyword evidence="1" id="KW-0472">Membrane</keyword>
<proteinExistence type="predicted"/>
<gene>
    <name evidence="2" type="ORF">C1I91_13755</name>
</gene>
<dbReference type="KEGG" id="cmah:C1I91_13755"/>
<dbReference type="Proteomes" id="UP000286268">
    <property type="component" value="Chromosome"/>
</dbReference>
<organism evidence="2 3">
    <name type="scientific">Clostridium manihotivorum</name>
    <dbReference type="NCBI Taxonomy" id="2320868"/>
    <lineage>
        <taxon>Bacteria</taxon>
        <taxon>Bacillati</taxon>
        <taxon>Bacillota</taxon>
        <taxon>Clostridia</taxon>
        <taxon>Eubacteriales</taxon>
        <taxon>Clostridiaceae</taxon>
        <taxon>Clostridium</taxon>
    </lineage>
</organism>
<keyword evidence="3" id="KW-1185">Reference proteome</keyword>